<dbReference type="AlphaFoldDB" id="A0A367VZI9"/>
<evidence type="ECO:0000313" key="2">
    <source>
        <dbReference type="EMBL" id="RCK31771.1"/>
    </source>
</evidence>
<protein>
    <recommendedName>
        <fullName evidence="1">Calcineurin-like phosphoesterase domain-containing protein</fullName>
    </recommendedName>
</protein>
<dbReference type="Gene3D" id="3.60.21.10">
    <property type="match status" value="1"/>
</dbReference>
<sequence length="233" mass="25655">MPDGQVVYAVGDIHGRADLLRAVIEKIDRDEVPTGSVKTVVYLGDYVDRGPESKAVIDLLIASQKAGARQHVIMGNHEEFLMRFLDDPVGSTSWLTYGGAETLLSYGVGMPPGVMTPEKLAKAAEDLLDKLDESGHLGFYRALEDAVVFGDYYFTHAGINPDQPIDQQTGESLRWIREPFLGHMGGYSHIVVHGHTITEEPVFRPNRIGIDTGAYHSGNLTCLRLEQNSYSIL</sequence>
<dbReference type="SUPFAM" id="SSF56300">
    <property type="entry name" value="Metallo-dependent phosphatases"/>
    <property type="match status" value="1"/>
</dbReference>
<dbReference type="EMBL" id="JPWF01000018">
    <property type="protein sequence ID" value="RCK31771.1"/>
    <property type="molecule type" value="Genomic_DNA"/>
</dbReference>
<dbReference type="GO" id="GO:0110154">
    <property type="term" value="P:RNA decapping"/>
    <property type="evidence" value="ECO:0007669"/>
    <property type="project" value="TreeGrafter"/>
</dbReference>
<dbReference type="PANTHER" id="PTHR42850">
    <property type="entry name" value="METALLOPHOSPHOESTERASE"/>
    <property type="match status" value="1"/>
</dbReference>
<name>A0A367VZI9_9PROT</name>
<organism evidence="2 3">
    <name type="scientific">Thalassospira profundimaris</name>
    <dbReference type="NCBI Taxonomy" id="502049"/>
    <lineage>
        <taxon>Bacteria</taxon>
        <taxon>Pseudomonadati</taxon>
        <taxon>Pseudomonadota</taxon>
        <taxon>Alphaproteobacteria</taxon>
        <taxon>Rhodospirillales</taxon>
        <taxon>Thalassospiraceae</taxon>
        <taxon>Thalassospira</taxon>
    </lineage>
</organism>
<evidence type="ECO:0000259" key="1">
    <source>
        <dbReference type="Pfam" id="PF00149"/>
    </source>
</evidence>
<dbReference type="CDD" id="cd00144">
    <property type="entry name" value="MPP_PPP_family"/>
    <property type="match status" value="1"/>
</dbReference>
<accession>A0A367VZI9</accession>
<dbReference type="GO" id="GO:0005737">
    <property type="term" value="C:cytoplasm"/>
    <property type="evidence" value="ECO:0007669"/>
    <property type="project" value="TreeGrafter"/>
</dbReference>
<feature type="domain" description="Calcineurin-like phosphoesterase" evidence="1">
    <location>
        <begin position="7"/>
        <end position="197"/>
    </location>
</feature>
<dbReference type="InterPro" id="IPR050126">
    <property type="entry name" value="Ap4A_hydrolase"/>
</dbReference>
<dbReference type="InterPro" id="IPR004843">
    <property type="entry name" value="Calcineurin-like_PHP"/>
</dbReference>
<proteinExistence type="predicted"/>
<reference evidence="2 3" key="1">
    <citation type="submission" date="2014-07" db="EMBL/GenBank/DDBJ databases">
        <title>Draft genome sequence of Thalassospira profundimaris 35.</title>
        <authorList>
            <person name="Lai Q."/>
            <person name="Shao Z."/>
        </authorList>
    </citation>
    <scope>NUCLEOTIDE SEQUENCE [LARGE SCALE GENOMIC DNA]</scope>
    <source>
        <strain evidence="2 3">35</strain>
    </source>
</reference>
<evidence type="ECO:0000313" key="3">
    <source>
        <dbReference type="Proteomes" id="UP000253226"/>
    </source>
</evidence>
<dbReference type="Proteomes" id="UP000253226">
    <property type="component" value="Unassembled WGS sequence"/>
</dbReference>
<gene>
    <name evidence="2" type="ORF">TH19_20350</name>
</gene>
<dbReference type="PANTHER" id="PTHR42850:SF4">
    <property type="entry name" value="ZINC-DEPENDENT ENDOPOLYPHOSPHATASE"/>
    <property type="match status" value="1"/>
</dbReference>
<dbReference type="GO" id="GO:0016791">
    <property type="term" value="F:phosphatase activity"/>
    <property type="evidence" value="ECO:0007669"/>
    <property type="project" value="TreeGrafter"/>
</dbReference>
<dbReference type="GO" id="GO:0008803">
    <property type="term" value="F:bis(5'-nucleosyl)-tetraphosphatase (symmetrical) activity"/>
    <property type="evidence" value="ECO:0007669"/>
    <property type="project" value="TreeGrafter"/>
</dbReference>
<comment type="caution">
    <text evidence="2">The sequence shown here is derived from an EMBL/GenBank/DDBJ whole genome shotgun (WGS) entry which is preliminary data.</text>
</comment>
<dbReference type="InterPro" id="IPR029052">
    <property type="entry name" value="Metallo-depent_PP-like"/>
</dbReference>
<dbReference type="Pfam" id="PF00149">
    <property type="entry name" value="Metallophos"/>
    <property type="match status" value="1"/>
</dbReference>